<dbReference type="Gene3D" id="3.40.50.1820">
    <property type="entry name" value="alpha/beta hydrolase"/>
    <property type="match status" value="1"/>
</dbReference>
<proteinExistence type="predicted"/>
<accession>A0A845LAF3</accession>
<keyword evidence="2" id="KW-1185">Reference proteome</keyword>
<evidence type="ECO:0000313" key="2">
    <source>
        <dbReference type="Proteomes" id="UP000471031"/>
    </source>
</evidence>
<dbReference type="AlphaFoldDB" id="A0A845LAF3"/>
<protein>
    <submittedName>
        <fullName evidence="1">Uncharacterized protein</fullName>
    </submittedName>
</protein>
<dbReference type="Proteomes" id="UP000471031">
    <property type="component" value="Unassembled WGS sequence"/>
</dbReference>
<dbReference type="InterPro" id="IPR029058">
    <property type="entry name" value="AB_hydrolase_fold"/>
</dbReference>
<dbReference type="EMBL" id="WXEX01000002">
    <property type="protein sequence ID" value="MZP41910.1"/>
    <property type="molecule type" value="Genomic_DNA"/>
</dbReference>
<dbReference type="OrthoDB" id="9765872at2"/>
<dbReference type="RefSeq" id="WP_161260504.1">
    <property type="nucleotide sequence ID" value="NZ_JAFBDC010000002.1"/>
</dbReference>
<name>A0A845LAF3_HELGE</name>
<sequence length="480" mass="54506">MERTLWCLNRAADLIQGNEEAFRNKYAGRLNLADRTRFNKGYKPTEGDIAYNLMPSIEYFVPAVPKCIGSRFNNVLANPMMYPELDLIHDLYVNHYKQPDYTYYWDGGSKANDDCFMATADYMGYYEILEKTAPNILVGYSQGGLVARFLAYLDQCVFNKGADNRVIDAIVTISSPISGSPLANPANKSNILSAFKDLLRCIHISILSDSSDSIEKRADDDLAALPADERLQQISIQKELIYIRNLLQKICPDSAKELINVLNTWIACINWLGGLENQPNTAFFDLSIGKLDDQMSVLHCVNTPLRLPQKAILSTNNDARHLLDDTSAYVIAHSRQHLANWLHRSTGPLSWQAVEDDFIQSYSGPANTFSPIKIDYDRINAIFMDQIMVENISEPWENPLIDERIRQYENGIGEIDINRCAHDFIIPSSYQLFEQKPLPTYNQPNPLANHRTGASYSYDAGKKNYTLITDFLDDFLQHNQ</sequence>
<gene>
    <name evidence="1" type="ORF">GTO89_02535</name>
</gene>
<organism evidence="1 2">
    <name type="scientific">Heliomicrobium gestii</name>
    <name type="common">Heliobacterium gestii</name>
    <dbReference type="NCBI Taxonomy" id="2699"/>
    <lineage>
        <taxon>Bacteria</taxon>
        <taxon>Bacillati</taxon>
        <taxon>Bacillota</taxon>
        <taxon>Clostridia</taxon>
        <taxon>Eubacteriales</taxon>
        <taxon>Heliobacteriaceae</taxon>
        <taxon>Heliomicrobium</taxon>
    </lineage>
</organism>
<evidence type="ECO:0000313" key="1">
    <source>
        <dbReference type="EMBL" id="MZP41910.1"/>
    </source>
</evidence>
<dbReference type="SUPFAM" id="SSF53474">
    <property type="entry name" value="alpha/beta-Hydrolases"/>
    <property type="match status" value="1"/>
</dbReference>
<reference evidence="1 2" key="1">
    <citation type="submission" date="2020-01" db="EMBL/GenBank/DDBJ databases">
        <title>Whole genome sequence of Heliobacterium gestii DSM 11169.</title>
        <authorList>
            <person name="Kyndt J.A."/>
            <person name="Meyer T.E."/>
        </authorList>
    </citation>
    <scope>NUCLEOTIDE SEQUENCE [LARGE SCALE GENOMIC DNA]</scope>
    <source>
        <strain evidence="1 2">DSM 11169</strain>
    </source>
</reference>
<comment type="caution">
    <text evidence="1">The sequence shown here is derived from an EMBL/GenBank/DDBJ whole genome shotgun (WGS) entry which is preliminary data.</text>
</comment>